<reference evidence="2 3" key="1">
    <citation type="submission" date="2019-08" db="EMBL/GenBank/DDBJ databases">
        <title>Seonamhaeicola sediminis sp. nov., isolated from marine sediment.</title>
        <authorList>
            <person name="Cao W.R."/>
        </authorList>
    </citation>
    <scope>NUCLEOTIDE SEQUENCE [LARGE SCALE GENOMIC DNA]</scope>
    <source>
        <strain evidence="2 3">1505</strain>
    </source>
</reference>
<gene>
    <name evidence="2" type="ORF">FUA22_07180</name>
</gene>
<protein>
    <submittedName>
        <fullName evidence="2">DUF1801 domain-containing protein</fullName>
    </submittedName>
</protein>
<comment type="caution">
    <text evidence="2">The sequence shown here is derived from an EMBL/GenBank/DDBJ whole genome shotgun (WGS) entry which is preliminary data.</text>
</comment>
<dbReference type="AlphaFoldDB" id="A0A5C7GPC3"/>
<proteinExistence type="predicted"/>
<accession>A0A5C7GPC3</accession>
<dbReference type="Gene3D" id="3.90.1150.200">
    <property type="match status" value="1"/>
</dbReference>
<keyword evidence="3" id="KW-1185">Reference proteome</keyword>
<feature type="domain" description="YdhG-like" evidence="1">
    <location>
        <begin position="2"/>
        <end position="103"/>
    </location>
</feature>
<dbReference type="Proteomes" id="UP000321080">
    <property type="component" value="Unassembled WGS sequence"/>
</dbReference>
<evidence type="ECO:0000313" key="2">
    <source>
        <dbReference type="EMBL" id="TXG39887.1"/>
    </source>
</evidence>
<evidence type="ECO:0000259" key="1">
    <source>
        <dbReference type="Pfam" id="PF08818"/>
    </source>
</evidence>
<sequence>MLALRELIIETARETEGIISLEETLKWGEPSYITKHGSTLRIDWKAKSPNQYAMYFQCTSRLVSTFKSLFKDSFNFDGKRAIIFKIDEDIPKEALKHCIKAALKYHKIKQLPTLGI</sequence>
<dbReference type="EMBL" id="VRKQ01000008">
    <property type="protein sequence ID" value="TXG39887.1"/>
    <property type="molecule type" value="Genomic_DNA"/>
</dbReference>
<evidence type="ECO:0000313" key="3">
    <source>
        <dbReference type="Proteomes" id="UP000321080"/>
    </source>
</evidence>
<name>A0A5C7GPC3_9FLAO</name>
<dbReference type="SUPFAM" id="SSF159888">
    <property type="entry name" value="YdhG-like"/>
    <property type="match status" value="1"/>
</dbReference>
<organism evidence="2 3">
    <name type="scientific">Seonamhaeicola maritimus</name>
    <dbReference type="NCBI Taxonomy" id="2591822"/>
    <lineage>
        <taxon>Bacteria</taxon>
        <taxon>Pseudomonadati</taxon>
        <taxon>Bacteroidota</taxon>
        <taxon>Flavobacteriia</taxon>
        <taxon>Flavobacteriales</taxon>
        <taxon>Flavobacteriaceae</taxon>
    </lineage>
</organism>
<dbReference type="OrthoDB" id="328972at2"/>
<dbReference type="Pfam" id="PF08818">
    <property type="entry name" value="DUF1801"/>
    <property type="match status" value="1"/>
</dbReference>
<dbReference type="InterPro" id="IPR014922">
    <property type="entry name" value="YdhG-like"/>
</dbReference>